<dbReference type="RefSeq" id="WP_320507287.1">
    <property type="nucleotide sequence ID" value="NZ_JAXCLW010000001.1"/>
</dbReference>
<evidence type="ECO:0000313" key="3">
    <source>
        <dbReference type="Proteomes" id="UP001279642"/>
    </source>
</evidence>
<evidence type="ECO:0000256" key="1">
    <source>
        <dbReference type="SAM" id="Phobius"/>
    </source>
</evidence>
<keyword evidence="1" id="KW-0472">Membrane</keyword>
<comment type="caution">
    <text evidence="2">The sequence shown here is derived from an EMBL/GenBank/DDBJ whole genome shotgun (WGS) entry which is preliminary data.</text>
</comment>
<feature type="transmembrane region" description="Helical" evidence="1">
    <location>
        <begin position="87"/>
        <end position="113"/>
    </location>
</feature>
<gene>
    <name evidence="2" type="ORF">SMD27_05370</name>
</gene>
<dbReference type="Proteomes" id="UP001279642">
    <property type="component" value="Unassembled WGS sequence"/>
</dbReference>
<protein>
    <submittedName>
        <fullName evidence="2">Uncharacterized protein</fullName>
    </submittedName>
</protein>
<name>A0ABU5E8S2_9PROT</name>
<keyword evidence="1" id="KW-1133">Transmembrane helix</keyword>
<evidence type="ECO:0000313" key="2">
    <source>
        <dbReference type="EMBL" id="MDY0882261.1"/>
    </source>
</evidence>
<reference evidence="2 3" key="1">
    <citation type="journal article" date="2016" name="Antonie Van Leeuwenhoek">
        <title>Dongia soli sp. nov., isolated from soil from Dokdo, Korea.</title>
        <authorList>
            <person name="Kim D.U."/>
            <person name="Lee H."/>
            <person name="Kim H."/>
            <person name="Kim S.G."/>
            <person name="Ka J.O."/>
        </authorList>
    </citation>
    <scope>NUCLEOTIDE SEQUENCE [LARGE SCALE GENOMIC DNA]</scope>
    <source>
        <strain evidence="2 3">D78</strain>
    </source>
</reference>
<organism evidence="2 3">
    <name type="scientific">Dongia soli</name>
    <dbReference type="NCBI Taxonomy" id="600628"/>
    <lineage>
        <taxon>Bacteria</taxon>
        <taxon>Pseudomonadati</taxon>
        <taxon>Pseudomonadota</taxon>
        <taxon>Alphaproteobacteria</taxon>
        <taxon>Rhodospirillales</taxon>
        <taxon>Dongiaceae</taxon>
        <taxon>Dongia</taxon>
    </lineage>
</organism>
<proteinExistence type="predicted"/>
<accession>A0ABU5E8S2</accession>
<keyword evidence="1" id="KW-0812">Transmembrane</keyword>
<sequence>MLTKEMRGDAFLRQLPSDIRASFTSVQEAAIRATAIKTGPSVHPIDYRLSVTLPAVGRLYLVLLAGREKRNPTRLALEAALRPSKPLTRAVIFGIFITAFSIAALTAMLLYGIRG</sequence>
<dbReference type="EMBL" id="JAXCLW010000001">
    <property type="protein sequence ID" value="MDY0882261.1"/>
    <property type="molecule type" value="Genomic_DNA"/>
</dbReference>
<keyword evidence="3" id="KW-1185">Reference proteome</keyword>